<accession>A0A9P4I5F1</accession>
<keyword evidence="1" id="KW-0732">Signal</keyword>
<dbReference type="AlphaFoldDB" id="A0A9P4I5F1"/>
<dbReference type="EMBL" id="ML978131">
    <property type="protein sequence ID" value="KAF2095496.1"/>
    <property type="molecule type" value="Genomic_DNA"/>
</dbReference>
<keyword evidence="3" id="KW-1185">Reference proteome</keyword>
<name>A0A9P4I5F1_9PEZI</name>
<comment type="caution">
    <text evidence="2">The sequence shown here is derived from an EMBL/GenBank/DDBJ whole genome shotgun (WGS) entry which is preliminary data.</text>
</comment>
<gene>
    <name evidence="2" type="ORF">NA57DRAFT_79219</name>
</gene>
<sequence>MSYLLCLLSLLSWASGASVATSLSPPSLSNVSSAEELIERSLGALGGEKVLNTVKGITYRSPSVYRTQTLMQNYDLIKADQFVSIEGHQNISFSFGGTALEQRIDRHFVPSDYWIWGKGNLDPIDYSLVVKSGENGFACYVRGNNLIYMEPTYTAGYTDAALAEYLVQLETMMSPLLMTMIKSNNAASSSLVQLRKGIQLPAVTDAKLNLTVVFDPTTGLPHVIRSYQTHPVYGPCTYDLQVSNYTIVDGVKIPRRFQSVYDNELGSDAVLEDFLVEHIDMNPEFDSDFFTGLPANESDAPKVAPKADPDLSHAEILEGFSNMIWGFDTEPLGNLSATRFLSNVPKLWNVMFENSAYSQLVMEFEDGVIVADAPEHQSSQVIEWIQENINKPITHVWPSHHHRDHAGEAAKYVKLGAKLIIPEMATRYWSSIPGAEFVIFTEERPYVHKDRNMQAWFMWREEAVHASDWSYMMVTSTCPDKNDGVAVFNADAWSPGTDAIQFDIGFARQWLDQMLYDGLSKSALVVPAHGIPTPLTELLEITAYMYPNLTTHDWRNGALECRL</sequence>
<feature type="signal peptide" evidence="1">
    <location>
        <begin position="1"/>
        <end position="16"/>
    </location>
</feature>
<evidence type="ECO:0000313" key="3">
    <source>
        <dbReference type="Proteomes" id="UP000799772"/>
    </source>
</evidence>
<evidence type="ECO:0000256" key="1">
    <source>
        <dbReference type="SAM" id="SignalP"/>
    </source>
</evidence>
<dbReference type="OrthoDB" id="3481168at2759"/>
<dbReference type="Gene3D" id="3.60.15.10">
    <property type="entry name" value="Ribonuclease Z/Hydroxyacylglutathione hydrolase-like"/>
    <property type="match status" value="1"/>
</dbReference>
<organism evidence="2 3">
    <name type="scientific">Rhizodiscina lignyota</name>
    <dbReference type="NCBI Taxonomy" id="1504668"/>
    <lineage>
        <taxon>Eukaryota</taxon>
        <taxon>Fungi</taxon>
        <taxon>Dikarya</taxon>
        <taxon>Ascomycota</taxon>
        <taxon>Pezizomycotina</taxon>
        <taxon>Dothideomycetes</taxon>
        <taxon>Pleosporomycetidae</taxon>
        <taxon>Aulographales</taxon>
        <taxon>Rhizodiscinaceae</taxon>
        <taxon>Rhizodiscina</taxon>
    </lineage>
</organism>
<evidence type="ECO:0000313" key="2">
    <source>
        <dbReference type="EMBL" id="KAF2095496.1"/>
    </source>
</evidence>
<dbReference type="InterPro" id="IPR036866">
    <property type="entry name" value="RibonucZ/Hydroxyglut_hydro"/>
</dbReference>
<dbReference type="Proteomes" id="UP000799772">
    <property type="component" value="Unassembled WGS sequence"/>
</dbReference>
<proteinExistence type="predicted"/>
<feature type="chain" id="PRO_5040345001" evidence="1">
    <location>
        <begin position="17"/>
        <end position="563"/>
    </location>
</feature>
<protein>
    <submittedName>
        <fullName evidence="2">Metallo-beta-lactamase superfamily protein</fullName>
    </submittedName>
</protein>
<reference evidence="2" key="1">
    <citation type="journal article" date="2020" name="Stud. Mycol.">
        <title>101 Dothideomycetes genomes: a test case for predicting lifestyles and emergence of pathogens.</title>
        <authorList>
            <person name="Haridas S."/>
            <person name="Albert R."/>
            <person name="Binder M."/>
            <person name="Bloem J."/>
            <person name="Labutti K."/>
            <person name="Salamov A."/>
            <person name="Andreopoulos B."/>
            <person name="Baker S."/>
            <person name="Barry K."/>
            <person name="Bills G."/>
            <person name="Bluhm B."/>
            <person name="Cannon C."/>
            <person name="Castanera R."/>
            <person name="Culley D."/>
            <person name="Daum C."/>
            <person name="Ezra D."/>
            <person name="Gonzalez J."/>
            <person name="Henrissat B."/>
            <person name="Kuo A."/>
            <person name="Liang C."/>
            <person name="Lipzen A."/>
            <person name="Lutzoni F."/>
            <person name="Magnuson J."/>
            <person name="Mondo S."/>
            <person name="Nolan M."/>
            <person name="Ohm R."/>
            <person name="Pangilinan J."/>
            <person name="Park H.-J."/>
            <person name="Ramirez L."/>
            <person name="Alfaro M."/>
            <person name="Sun H."/>
            <person name="Tritt A."/>
            <person name="Yoshinaga Y."/>
            <person name="Zwiers L.-H."/>
            <person name="Turgeon B."/>
            <person name="Goodwin S."/>
            <person name="Spatafora J."/>
            <person name="Crous P."/>
            <person name="Grigoriev I."/>
        </authorList>
    </citation>
    <scope>NUCLEOTIDE SEQUENCE</scope>
    <source>
        <strain evidence="2">CBS 133067</strain>
    </source>
</reference>
<dbReference type="SUPFAM" id="SSF56281">
    <property type="entry name" value="Metallo-hydrolase/oxidoreductase"/>
    <property type="match status" value="1"/>
</dbReference>